<reference evidence="6 7" key="1">
    <citation type="submission" date="2009-12" db="EMBL/GenBank/DDBJ databases">
        <title>The Genome Sequence of Anolis carolinensis (Green Anole Lizard).</title>
        <authorList>
            <consortium name="The Genome Sequencing Platform"/>
            <person name="Di Palma F."/>
            <person name="Alfoldi J."/>
            <person name="Heiman D."/>
            <person name="Young S."/>
            <person name="Grabherr M."/>
            <person name="Johnson J."/>
            <person name="Lander E.S."/>
            <person name="Lindblad-Toh K."/>
        </authorList>
    </citation>
    <scope>NUCLEOTIDE SEQUENCE [LARGE SCALE GENOMIC DNA]</scope>
    <source>
        <strain evidence="6 7">JBL SC #1</strain>
    </source>
</reference>
<dbReference type="AlphaFoldDB" id="A0A803THP2"/>
<dbReference type="GeneTree" id="ENSGT00390000001557"/>
<evidence type="ECO:0000256" key="4">
    <source>
        <dbReference type="SAM" id="MobiDB-lite"/>
    </source>
</evidence>
<evidence type="ECO:0000313" key="7">
    <source>
        <dbReference type="Proteomes" id="UP000001646"/>
    </source>
</evidence>
<dbReference type="InterPro" id="IPR039133">
    <property type="entry name" value="RNF25"/>
</dbReference>
<dbReference type="PANTHER" id="PTHR13198">
    <property type="entry name" value="RING FINGER PROTEIN 25"/>
    <property type="match status" value="1"/>
</dbReference>
<reference evidence="6" key="2">
    <citation type="submission" date="2025-08" db="UniProtKB">
        <authorList>
            <consortium name="Ensembl"/>
        </authorList>
    </citation>
    <scope>IDENTIFICATION</scope>
</reference>
<dbReference type="PANTHER" id="PTHR13198:SF4">
    <property type="entry name" value="E3 UBIQUITIN-PROTEIN LIGASE RNF25"/>
    <property type="match status" value="1"/>
</dbReference>
<dbReference type="InterPro" id="IPR013083">
    <property type="entry name" value="Znf_RING/FYVE/PHD"/>
</dbReference>
<dbReference type="InterPro" id="IPR006575">
    <property type="entry name" value="RWD_dom"/>
</dbReference>
<keyword evidence="1" id="KW-0479">Metal-binding</keyword>
<organism evidence="6 7">
    <name type="scientific">Anolis carolinensis</name>
    <name type="common">Green anole</name>
    <name type="synonym">American chameleon</name>
    <dbReference type="NCBI Taxonomy" id="28377"/>
    <lineage>
        <taxon>Eukaryota</taxon>
        <taxon>Metazoa</taxon>
        <taxon>Chordata</taxon>
        <taxon>Craniata</taxon>
        <taxon>Vertebrata</taxon>
        <taxon>Euteleostomi</taxon>
        <taxon>Lepidosauria</taxon>
        <taxon>Squamata</taxon>
        <taxon>Bifurcata</taxon>
        <taxon>Unidentata</taxon>
        <taxon>Episquamata</taxon>
        <taxon>Toxicofera</taxon>
        <taxon>Iguania</taxon>
        <taxon>Dactyloidae</taxon>
        <taxon>Anolis</taxon>
    </lineage>
</organism>
<dbReference type="FunFam" id="3.10.110.10:FF:000052">
    <property type="entry name" value="Putative e3 ubiquitin-protein ligase rnf25"/>
    <property type="match status" value="1"/>
</dbReference>
<dbReference type="Pfam" id="PF05773">
    <property type="entry name" value="RWD"/>
    <property type="match status" value="1"/>
</dbReference>
<evidence type="ECO:0000256" key="2">
    <source>
        <dbReference type="ARBA" id="ARBA00022771"/>
    </source>
</evidence>
<dbReference type="CDD" id="cd23818">
    <property type="entry name" value="RWD_RNF25"/>
    <property type="match status" value="1"/>
</dbReference>
<feature type="region of interest" description="Disordered" evidence="4">
    <location>
        <begin position="482"/>
        <end position="562"/>
    </location>
</feature>
<feature type="compositionally biased region" description="Basic and acidic residues" evidence="4">
    <location>
        <begin position="482"/>
        <end position="510"/>
    </location>
</feature>
<evidence type="ECO:0000259" key="5">
    <source>
        <dbReference type="PROSITE" id="PS50908"/>
    </source>
</evidence>
<dbReference type="CDD" id="cd16470">
    <property type="entry name" value="RING-H2_RNF25"/>
    <property type="match status" value="1"/>
</dbReference>
<dbReference type="Gene3D" id="3.10.110.10">
    <property type="entry name" value="Ubiquitin Conjugating Enzyme"/>
    <property type="match status" value="1"/>
</dbReference>
<dbReference type="SUPFAM" id="SSF54495">
    <property type="entry name" value="UBC-like"/>
    <property type="match status" value="1"/>
</dbReference>
<evidence type="ECO:0000256" key="3">
    <source>
        <dbReference type="ARBA" id="ARBA00022833"/>
    </source>
</evidence>
<feature type="compositionally biased region" description="Basic and acidic residues" evidence="4">
    <location>
        <begin position="519"/>
        <end position="531"/>
    </location>
</feature>
<protein>
    <submittedName>
        <fullName evidence="6">Ring finger protein 25</fullName>
    </submittedName>
</protein>
<dbReference type="InterPro" id="IPR001841">
    <property type="entry name" value="Znf_RING"/>
</dbReference>
<dbReference type="Bgee" id="ENSACAG00000002824">
    <property type="expression patterns" value="Expressed in embryonic post-anal tail and 13 other cell types or tissues"/>
</dbReference>
<gene>
    <name evidence="6" type="primary">RNF25</name>
</gene>
<dbReference type="GO" id="GO:0008270">
    <property type="term" value="F:zinc ion binding"/>
    <property type="evidence" value="ECO:0007669"/>
    <property type="project" value="UniProtKB-KW"/>
</dbReference>
<evidence type="ECO:0000313" key="6">
    <source>
        <dbReference type="Ensembl" id="ENSACAP00000034732.1"/>
    </source>
</evidence>
<reference evidence="6" key="3">
    <citation type="submission" date="2025-09" db="UniProtKB">
        <authorList>
            <consortium name="Ensembl"/>
        </authorList>
    </citation>
    <scope>IDENTIFICATION</scope>
</reference>
<dbReference type="InterPro" id="IPR016135">
    <property type="entry name" value="UBQ-conjugating_enzyme/RWD"/>
</dbReference>
<sequence>MGLGGREEHPLLGGKMAAAGGVAGEAEEAASDWILPSEEEVLESIYLDELQVSKGNDRSEPWEISIVLHPATAEDQDSQYVCFTLVLSVPVQYPKEVPKITIQNPRGLSDEQIQKILQTLQNIAKARLGTAMLYELIEKGKEILTDNNIPHGQCVICLYGFQENEAFIKTPCYHYFHSYCLASYTQHMEEEKRAQKKERLPTLASQSKEEVYQPDTAMKLHREQLSLIYQRQQAKGGIIDPEAERNRYFISLQKPRTVERKQEFLWTLPKLENEGGNYLNWKRRLELFLNSKEAEVCDQDPPSPEDEGYIDWLQSDRLPSGAPQYEQEVITENAIDAEKEVKPPTSYENLPGTIKTIPVVNEPDKTERPSITFHQHSKRERMQGEKPSSRGPGWQQHYRTMEVPAETRVASAEGEPRAFSRRPNWRKERGQWNSGKYSPHFPKLCSRDQGPVHMDKKEVCTSDASAVQDGVYLREKENIGGKWEPVQKTEAQDKEKDDIEVSHSEPKEPTKWQGQHGTQDCRRWVKTKNREYGSYPKMSRGQGRSRPNSRRGSHGQEAEGGV</sequence>
<accession>A0A803THP2</accession>
<keyword evidence="3" id="KW-0862">Zinc</keyword>
<dbReference type="SMART" id="SM00591">
    <property type="entry name" value="RWD"/>
    <property type="match status" value="1"/>
</dbReference>
<keyword evidence="2" id="KW-0863">Zinc-finger</keyword>
<dbReference type="GO" id="GO:0061630">
    <property type="term" value="F:ubiquitin protein ligase activity"/>
    <property type="evidence" value="ECO:0007669"/>
    <property type="project" value="InterPro"/>
</dbReference>
<dbReference type="Gene3D" id="3.30.40.10">
    <property type="entry name" value="Zinc/RING finger domain, C3HC4 (zinc finger)"/>
    <property type="match status" value="1"/>
</dbReference>
<keyword evidence="7" id="KW-1185">Reference proteome</keyword>
<dbReference type="Ensembl" id="ENSACAT00000037070.1">
    <property type="protein sequence ID" value="ENSACAP00000034732.1"/>
    <property type="gene ID" value="ENSACAG00000002824.4"/>
</dbReference>
<dbReference type="Proteomes" id="UP000001646">
    <property type="component" value="Chromosome 1"/>
</dbReference>
<dbReference type="Pfam" id="PF17123">
    <property type="entry name" value="zf-RING_11"/>
    <property type="match status" value="1"/>
</dbReference>
<evidence type="ECO:0000256" key="1">
    <source>
        <dbReference type="ARBA" id="ARBA00022723"/>
    </source>
</evidence>
<name>A0A803THP2_ANOCA</name>
<dbReference type="SUPFAM" id="SSF57850">
    <property type="entry name" value="RING/U-box"/>
    <property type="match status" value="1"/>
</dbReference>
<dbReference type="PROSITE" id="PS50908">
    <property type="entry name" value="RWD"/>
    <property type="match status" value="1"/>
</dbReference>
<proteinExistence type="predicted"/>
<feature type="domain" description="RWD" evidence="5">
    <location>
        <begin position="37"/>
        <end position="147"/>
    </location>
</feature>
<feature type="region of interest" description="Disordered" evidence="4">
    <location>
        <begin position="374"/>
        <end position="395"/>
    </location>
</feature>